<evidence type="ECO:0000256" key="4">
    <source>
        <dbReference type="ARBA" id="ARBA00023136"/>
    </source>
</evidence>
<accession>A0A811KZQ7</accession>
<evidence type="ECO:0000256" key="5">
    <source>
        <dbReference type="SAM" id="Phobius"/>
    </source>
</evidence>
<organism evidence="7 8">
    <name type="scientific">Bursaphelenchus okinawaensis</name>
    <dbReference type="NCBI Taxonomy" id="465554"/>
    <lineage>
        <taxon>Eukaryota</taxon>
        <taxon>Metazoa</taxon>
        <taxon>Ecdysozoa</taxon>
        <taxon>Nematoda</taxon>
        <taxon>Chromadorea</taxon>
        <taxon>Rhabditida</taxon>
        <taxon>Tylenchina</taxon>
        <taxon>Tylenchomorpha</taxon>
        <taxon>Aphelenchoidea</taxon>
        <taxon>Aphelenchoididae</taxon>
        <taxon>Bursaphelenchus</taxon>
    </lineage>
</organism>
<dbReference type="AlphaFoldDB" id="A0A811KZQ7"/>
<proteinExistence type="predicted"/>
<dbReference type="InterPro" id="IPR039421">
    <property type="entry name" value="Type_1_exporter"/>
</dbReference>
<evidence type="ECO:0000313" key="7">
    <source>
        <dbReference type="EMBL" id="CAD5220366.1"/>
    </source>
</evidence>
<name>A0A811KZQ7_9BILA</name>
<evidence type="ECO:0000259" key="6">
    <source>
        <dbReference type="PROSITE" id="PS50929"/>
    </source>
</evidence>
<keyword evidence="3 5" id="KW-1133">Transmembrane helix</keyword>
<keyword evidence="8" id="KW-1185">Reference proteome</keyword>
<dbReference type="GO" id="GO:0140359">
    <property type="term" value="F:ABC-type transporter activity"/>
    <property type="evidence" value="ECO:0007669"/>
    <property type="project" value="InterPro"/>
</dbReference>
<gene>
    <name evidence="7" type="ORF">BOKJ2_LOCUS8908</name>
</gene>
<keyword evidence="2 5" id="KW-0812">Transmembrane</keyword>
<feature type="domain" description="ABC transmembrane type-1" evidence="6">
    <location>
        <begin position="1"/>
        <end position="168"/>
    </location>
</feature>
<reference evidence="7" key="1">
    <citation type="submission" date="2020-09" db="EMBL/GenBank/DDBJ databases">
        <authorList>
            <person name="Kikuchi T."/>
        </authorList>
    </citation>
    <scope>NUCLEOTIDE SEQUENCE</scope>
    <source>
        <strain evidence="7">SH1</strain>
    </source>
</reference>
<feature type="transmembrane region" description="Helical" evidence="5">
    <location>
        <begin position="33"/>
        <end position="52"/>
    </location>
</feature>
<dbReference type="SUPFAM" id="SSF90123">
    <property type="entry name" value="ABC transporter transmembrane region"/>
    <property type="match status" value="1"/>
</dbReference>
<dbReference type="Proteomes" id="UP000783686">
    <property type="component" value="Unassembled WGS sequence"/>
</dbReference>
<dbReference type="PROSITE" id="PS50929">
    <property type="entry name" value="ABC_TM1F"/>
    <property type="match status" value="1"/>
</dbReference>
<comment type="subcellular location">
    <subcellularLocation>
        <location evidence="1">Membrane</location>
        <topology evidence="1">Multi-pass membrane protein</topology>
    </subcellularLocation>
</comment>
<dbReference type="InterPro" id="IPR036640">
    <property type="entry name" value="ABC1_TM_sf"/>
</dbReference>
<evidence type="ECO:0000256" key="1">
    <source>
        <dbReference type="ARBA" id="ARBA00004141"/>
    </source>
</evidence>
<dbReference type="PANTHER" id="PTHR24221:SF634">
    <property type="entry name" value="MULTIDRUG RESISTANCE PROTEIN PGP-1"/>
    <property type="match status" value="1"/>
</dbReference>
<dbReference type="EMBL" id="CAJFDH010000004">
    <property type="protein sequence ID" value="CAD5220366.1"/>
    <property type="molecule type" value="Genomic_DNA"/>
</dbReference>
<dbReference type="PANTHER" id="PTHR24221">
    <property type="entry name" value="ATP-BINDING CASSETTE SUB-FAMILY B"/>
    <property type="match status" value="1"/>
</dbReference>
<feature type="transmembrane region" description="Helical" evidence="5">
    <location>
        <begin position="58"/>
        <end position="75"/>
    </location>
</feature>
<keyword evidence="4 5" id="KW-0472">Membrane</keyword>
<sequence>MSYFDQPIHTTGKLWTRLSADAPNVKSAIDYRIGSVFSSVVSCPCGVVLVFYYNWRKAILVVCIFPLGGVGDFFHMRFIRRQRSKDDENEWENVGKVAIETVEDIRTVRSLILEDMFYQQFCDHLEGPLKTLRVRDRFLGLSYGFASSIFYFLHAASFGFGVYPIINQGEHPMPLIPKICCGTGL</sequence>
<dbReference type="GO" id="GO:0005524">
    <property type="term" value="F:ATP binding"/>
    <property type="evidence" value="ECO:0007669"/>
    <property type="project" value="InterPro"/>
</dbReference>
<dbReference type="GO" id="GO:0016020">
    <property type="term" value="C:membrane"/>
    <property type="evidence" value="ECO:0007669"/>
    <property type="project" value="UniProtKB-SubCell"/>
</dbReference>
<evidence type="ECO:0000256" key="2">
    <source>
        <dbReference type="ARBA" id="ARBA00022692"/>
    </source>
</evidence>
<dbReference type="InterPro" id="IPR011527">
    <property type="entry name" value="ABC1_TM_dom"/>
</dbReference>
<feature type="transmembrane region" description="Helical" evidence="5">
    <location>
        <begin position="138"/>
        <end position="166"/>
    </location>
</feature>
<dbReference type="EMBL" id="CAJFCW020000004">
    <property type="protein sequence ID" value="CAG9113585.1"/>
    <property type="molecule type" value="Genomic_DNA"/>
</dbReference>
<evidence type="ECO:0000313" key="8">
    <source>
        <dbReference type="Proteomes" id="UP000614601"/>
    </source>
</evidence>
<protein>
    <recommendedName>
        <fullName evidence="6">ABC transmembrane type-1 domain-containing protein</fullName>
    </recommendedName>
</protein>
<evidence type="ECO:0000256" key="3">
    <source>
        <dbReference type="ARBA" id="ARBA00022989"/>
    </source>
</evidence>
<dbReference type="Pfam" id="PF00664">
    <property type="entry name" value="ABC_membrane"/>
    <property type="match status" value="1"/>
</dbReference>
<comment type="caution">
    <text evidence="7">The sequence shown here is derived from an EMBL/GenBank/DDBJ whole genome shotgun (WGS) entry which is preliminary data.</text>
</comment>
<dbReference type="Gene3D" id="1.20.1560.10">
    <property type="entry name" value="ABC transporter type 1, transmembrane domain"/>
    <property type="match status" value="1"/>
</dbReference>
<dbReference type="OrthoDB" id="5874608at2759"/>
<dbReference type="Proteomes" id="UP000614601">
    <property type="component" value="Unassembled WGS sequence"/>
</dbReference>